<dbReference type="PANTHER" id="PTHR30619:SF1">
    <property type="entry name" value="RECOMBINATION PROTEIN 2"/>
    <property type="match status" value="1"/>
</dbReference>
<evidence type="ECO:0000259" key="1">
    <source>
        <dbReference type="SMART" id="SM00849"/>
    </source>
</evidence>
<gene>
    <name evidence="2" type="ORF">A3D59_02685</name>
</gene>
<feature type="domain" description="Metallo-beta-lactamase" evidence="1">
    <location>
        <begin position="44"/>
        <end position="247"/>
    </location>
</feature>
<dbReference type="EMBL" id="MHTX01000045">
    <property type="protein sequence ID" value="OHA67151.1"/>
    <property type="molecule type" value="Genomic_DNA"/>
</dbReference>
<organism evidence="2 3">
    <name type="scientific">Candidatus Wildermuthbacteria bacterium RIFCSPHIGHO2_02_FULL_47_17</name>
    <dbReference type="NCBI Taxonomy" id="1802452"/>
    <lineage>
        <taxon>Bacteria</taxon>
        <taxon>Candidatus Wildermuthiibacteriota</taxon>
    </lineage>
</organism>
<protein>
    <recommendedName>
        <fullName evidence="1">Metallo-beta-lactamase domain-containing protein</fullName>
    </recommendedName>
</protein>
<comment type="caution">
    <text evidence="2">The sequence shown here is derived from an EMBL/GenBank/DDBJ whole genome shotgun (WGS) entry which is preliminary data.</text>
</comment>
<dbReference type="Pfam" id="PF00753">
    <property type="entry name" value="Lactamase_B"/>
    <property type="match status" value="1"/>
</dbReference>
<sequence>MQKRTNFIAVIFIVLILLNLLAWSAVFELKDAGKLKVVFFAVGQGDAAFIETPGQNQILIDGGPNARVLEKLGEEMPFWDRTIDLIILTHPEQDHIAGLLEVLKRYKVENILWTAVVRDTAEYKEWQNLLKTEGARVFIAEAGETGLKMVKSEKPWNLAILSPRENLSGKIMRDSNDTSVAARLVFGQTSFLFTGDLEKRGELELVNSGANIDSDVLKVAHHGSKTSTVPEFISAVSPEFAVISAGKDNRYGHPHPQTLETLQQYGAKILRTDLDGDVTFVSDGLAIVVQ</sequence>
<proteinExistence type="predicted"/>
<dbReference type="InterPro" id="IPR035681">
    <property type="entry name" value="ComA-like_MBL"/>
</dbReference>
<dbReference type="PANTHER" id="PTHR30619">
    <property type="entry name" value="DNA INTERNALIZATION/COMPETENCE PROTEIN COMEC/REC2"/>
    <property type="match status" value="1"/>
</dbReference>
<evidence type="ECO:0000313" key="3">
    <source>
        <dbReference type="Proteomes" id="UP000179258"/>
    </source>
</evidence>
<dbReference type="Gene3D" id="3.60.15.10">
    <property type="entry name" value="Ribonuclease Z/Hydroxyacylglutathione hydrolase-like"/>
    <property type="match status" value="1"/>
</dbReference>
<dbReference type="SMART" id="SM00849">
    <property type="entry name" value="Lactamase_B"/>
    <property type="match status" value="1"/>
</dbReference>
<dbReference type="InterPro" id="IPR001279">
    <property type="entry name" value="Metallo-B-lactamas"/>
</dbReference>
<accession>A0A1G2R4Z5</accession>
<dbReference type="InterPro" id="IPR052159">
    <property type="entry name" value="Competence_DNA_uptake"/>
</dbReference>
<reference evidence="2 3" key="1">
    <citation type="journal article" date="2016" name="Nat. Commun.">
        <title>Thousands of microbial genomes shed light on interconnected biogeochemical processes in an aquifer system.</title>
        <authorList>
            <person name="Anantharaman K."/>
            <person name="Brown C.T."/>
            <person name="Hug L.A."/>
            <person name="Sharon I."/>
            <person name="Castelle C.J."/>
            <person name="Probst A.J."/>
            <person name="Thomas B.C."/>
            <person name="Singh A."/>
            <person name="Wilkins M.J."/>
            <person name="Karaoz U."/>
            <person name="Brodie E.L."/>
            <person name="Williams K.H."/>
            <person name="Hubbard S.S."/>
            <person name="Banfield J.F."/>
        </authorList>
    </citation>
    <scope>NUCLEOTIDE SEQUENCE [LARGE SCALE GENOMIC DNA]</scope>
</reference>
<evidence type="ECO:0000313" key="2">
    <source>
        <dbReference type="EMBL" id="OHA67151.1"/>
    </source>
</evidence>
<dbReference type="CDD" id="cd07731">
    <property type="entry name" value="ComA-like_MBL-fold"/>
    <property type="match status" value="1"/>
</dbReference>
<name>A0A1G2R4Z5_9BACT</name>
<dbReference type="Proteomes" id="UP000179258">
    <property type="component" value="Unassembled WGS sequence"/>
</dbReference>
<dbReference type="AlphaFoldDB" id="A0A1G2R4Z5"/>
<dbReference type="InterPro" id="IPR036866">
    <property type="entry name" value="RibonucZ/Hydroxyglut_hydro"/>
</dbReference>
<dbReference type="SUPFAM" id="SSF56281">
    <property type="entry name" value="Metallo-hydrolase/oxidoreductase"/>
    <property type="match status" value="1"/>
</dbReference>